<dbReference type="AlphaFoldDB" id="Q8W8K5"/>
<dbReference type="RefSeq" id="NP_569698.1">
    <property type="nucleotide sequence ID" value="NC_003386.1"/>
</dbReference>
<accession>Q8W8K5</accession>
<sequence>MGFAYTPPLIIGGRGSDSNPPGFPGESSERGGGGRQSIIITILPTHTGPPRFILIKNQSLVSLYLSKKNRG</sequence>
<evidence type="ECO:0000313" key="2">
    <source>
        <dbReference type="EMBL" id="BAB84287.1"/>
    </source>
</evidence>
<dbReference type="GeneID" id="2545243"/>
<geneLocation type="chloroplast" evidence="2"/>
<evidence type="ECO:0000256" key="1">
    <source>
        <dbReference type="SAM" id="MobiDB-lite"/>
    </source>
</evidence>
<feature type="region of interest" description="Disordered" evidence="1">
    <location>
        <begin position="1"/>
        <end position="35"/>
    </location>
</feature>
<keyword evidence="2" id="KW-0150">Chloroplast</keyword>
<dbReference type="GeneID" id="2545245"/>
<reference evidence="2" key="1">
    <citation type="submission" date="2002-01" db="EMBL/GenBank/DDBJ databases">
        <title>Complete nucleotide sequence of the chloroplast genome from a fern, Psilotum nudum.</title>
        <authorList>
            <person name="Wakasugi T."/>
            <person name="Nishikawa A."/>
            <person name="Yamada K."/>
            <person name="Sugiura M."/>
        </authorList>
    </citation>
    <scope>NUCLEOTIDE SEQUENCE</scope>
</reference>
<dbReference type="RefSeq" id="NP_569680.1">
    <property type="nucleotide sequence ID" value="NC_003386.1"/>
</dbReference>
<protein>
    <submittedName>
        <fullName evidence="2">Uncharacterized protein</fullName>
    </submittedName>
</protein>
<name>Q8W8K5_PSINU</name>
<organism evidence="2">
    <name type="scientific">Psilotum nudum</name>
    <name type="common">Whisk fern</name>
    <name type="synonym">Lycopodium nudum</name>
    <dbReference type="NCBI Taxonomy" id="3240"/>
    <lineage>
        <taxon>Eukaryota</taxon>
        <taxon>Viridiplantae</taxon>
        <taxon>Streptophyta</taxon>
        <taxon>Embryophyta</taxon>
        <taxon>Tracheophyta</taxon>
        <taxon>Polypodiopsida</taxon>
        <taxon>Ophioglossidae</taxon>
        <taxon>Psilotales</taxon>
        <taxon>Psilotaceae</taxon>
        <taxon>Psilotum</taxon>
    </lineage>
</organism>
<keyword evidence="2" id="KW-0934">Plastid</keyword>
<dbReference type="EMBL" id="AP004638">
    <property type="protein sequence ID" value="BAB84269.1"/>
    <property type="molecule type" value="Genomic_DNA"/>
</dbReference>
<dbReference type="EMBL" id="AP004638">
    <property type="protein sequence ID" value="BAB84287.1"/>
    <property type="molecule type" value="Genomic_DNA"/>
</dbReference>
<proteinExistence type="predicted"/>